<name>A0ACC0JYS5_CHOFU</name>
<dbReference type="Proteomes" id="UP001064048">
    <property type="component" value="Chromosome 12"/>
</dbReference>
<accession>A0ACC0JYS5</accession>
<organism evidence="1 2">
    <name type="scientific">Choristoneura fumiferana</name>
    <name type="common">Spruce budworm moth</name>
    <name type="synonym">Archips fumiferana</name>
    <dbReference type="NCBI Taxonomy" id="7141"/>
    <lineage>
        <taxon>Eukaryota</taxon>
        <taxon>Metazoa</taxon>
        <taxon>Ecdysozoa</taxon>
        <taxon>Arthropoda</taxon>
        <taxon>Hexapoda</taxon>
        <taxon>Insecta</taxon>
        <taxon>Pterygota</taxon>
        <taxon>Neoptera</taxon>
        <taxon>Endopterygota</taxon>
        <taxon>Lepidoptera</taxon>
        <taxon>Glossata</taxon>
        <taxon>Ditrysia</taxon>
        <taxon>Tortricoidea</taxon>
        <taxon>Tortricidae</taxon>
        <taxon>Tortricinae</taxon>
        <taxon>Choristoneura</taxon>
    </lineage>
</organism>
<gene>
    <name evidence="1" type="ORF">MSG28_007770</name>
</gene>
<dbReference type="EMBL" id="CM046112">
    <property type="protein sequence ID" value="KAI8429253.1"/>
    <property type="molecule type" value="Genomic_DNA"/>
</dbReference>
<keyword evidence="2" id="KW-1185">Reference proteome</keyword>
<sequence>DRDSNLTVPARWEDRNLRNYLTKPGIVGRRAARHALPVLLQDEAWSPRSCYEPHRYVCQTKLRKVPKSKTKDLHKRWMRMGKPNEITAPSVSREENDPRINDVTANPVLNPKSYDVRPSPLRLRPAARGKPNPHAQRPNELRKRSWPRPARRLTRLFPGYQWNRRDPEGSFRLNANLLQSGRTGLSPQKVKGLLARLQHVRDRQIARNKRIRNRSEWLVNKPKTMVQTHARTYTVDNNISALHPKTIVEEFDMMPPPPPIAVVRPRVPASGQSPPRGRPVDPPWTHAEKHAAMTDDIPENGRVFVFGGNAWGQLGLGHKDEVTRPSCVKWLKPHRAMFVACGRAHTVFVTDSNSVYSVGCNDEGQLGTGDMEHHTVPQYVEVEEHPNIRQVSAGSNHTALLTGDNENQKLGIPSTATTIYVPEVLPLDIPIKSACCGAAHTFLLSMDETKILAFGSNERGQLGLPQDVENMTQPMEIDMEKMFDGYQLKLVACGAMHTAFVTDNGLLYTCGESRHNKLCLEDNDDNSNETNQYSPKRVTAMNGFIVDNVACGGCHTLLTATKGSNADFTNNDFNLVTEETRQISLTELPPLKIPVKVDEHTMEDITNSNVHANVDNINGNADETGSIDSLEANVSGSHIVNINDLENDNGSTHGVEDLKDELDSTAPVLKTEVMEVIETMDTMVDHATEKIEGHVKETTADITKAANAAFEAATDTAHQKIEVVEDVIKKTEAKIAPGIDEVKKVLQIPDKIAEVANSPPPKSPILQELLHIPDLTQMSPNLSKHSDDGQKSENGQSENETIPCGSDKSSPQAGKVAKTQAVLPIVRSEDHIDNEEHNEESDVVVNKMDDKGRFARIFQNIRDKENSCMGKGKVIEEHVVENIHKGLDTAEESVHKALNAFLGKSESPILPRNQRLQVFWRGCLMRNSGGTSDALLVFASAVADPLNTQNSCWTAIMSVQTLLLDFSIDPARLGDESGQKAVFSQLETVLKDYVPNLILAAEVAVDGGSLKLLTGKKGTTVSVRLFDRGLVTVNIEYYKEESEEPLISFKSARVLESQVKKYISVTKSQAYAPIKRGLFSRYYPTSDERLLEYDIDNVVFDEQSPFQRVQIVHSKSLGNMLVLDDLQNNCYKLKSTIYNNSIVGIHTNVEKNVYKKVRMICERMLREQEAALRAEYETALSSKLAEQYEAFLASPLTNDLVINFTVQRRPPPTTCMPHGMDAEHHMHQDLVPSCKQGFKEAALKFQQEAGLQEPALCSSLDERIMIREAVQNGRIPDAIAMLIRGGRAEEALSFASAALAEAGAADRTALTELERSLALLAFPDPHASPFADLLLPSHSQKIASELNAAILKMENQEYTNPKLCSLLRMILWSQNELDKHNIKYPKMTDLANATIEQPKL</sequence>
<comment type="caution">
    <text evidence="1">The sequence shown here is derived from an EMBL/GenBank/DDBJ whole genome shotgun (WGS) entry which is preliminary data.</text>
</comment>
<proteinExistence type="predicted"/>
<feature type="non-terminal residue" evidence="1">
    <location>
        <position position="1"/>
    </location>
</feature>
<protein>
    <submittedName>
        <fullName evidence="1">Uncharacterized protein</fullName>
    </submittedName>
</protein>
<reference evidence="1 2" key="1">
    <citation type="journal article" date="2022" name="Genome Biol. Evol.">
        <title>The Spruce Budworm Genome: Reconstructing the Evolutionary History of Antifreeze Proteins.</title>
        <authorList>
            <person name="Beliveau C."/>
            <person name="Gagne P."/>
            <person name="Picq S."/>
            <person name="Vernygora O."/>
            <person name="Keeling C.I."/>
            <person name="Pinkney K."/>
            <person name="Doucet D."/>
            <person name="Wen F."/>
            <person name="Johnston J.S."/>
            <person name="Maaroufi H."/>
            <person name="Boyle B."/>
            <person name="Laroche J."/>
            <person name="Dewar K."/>
            <person name="Juretic N."/>
            <person name="Blackburn G."/>
            <person name="Nisole A."/>
            <person name="Brunet B."/>
            <person name="Brandao M."/>
            <person name="Lumley L."/>
            <person name="Duan J."/>
            <person name="Quan G."/>
            <person name="Lucarotti C.J."/>
            <person name="Roe A.D."/>
            <person name="Sperling F.A.H."/>
            <person name="Levesque R.C."/>
            <person name="Cusson M."/>
        </authorList>
    </citation>
    <scope>NUCLEOTIDE SEQUENCE [LARGE SCALE GENOMIC DNA]</scope>
    <source>
        <strain evidence="1">Glfc:IPQL:Cfum</strain>
    </source>
</reference>
<evidence type="ECO:0000313" key="1">
    <source>
        <dbReference type="EMBL" id="KAI8429253.1"/>
    </source>
</evidence>
<evidence type="ECO:0000313" key="2">
    <source>
        <dbReference type="Proteomes" id="UP001064048"/>
    </source>
</evidence>